<evidence type="ECO:0000256" key="4">
    <source>
        <dbReference type="ARBA" id="ARBA00023002"/>
    </source>
</evidence>
<organism evidence="7 8">
    <name type="scientific">Desulfomarina profundi</name>
    <dbReference type="NCBI Taxonomy" id="2772557"/>
    <lineage>
        <taxon>Bacteria</taxon>
        <taxon>Pseudomonadati</taxon>
        <taxon>Thermodesulfobacteriota</taxon>
        <taxon>Desulfobulbia</taxon>
        <taxon>Desulfobulbales</taxon>
        <taxon>Desulfobulbaceae</taxon>
        <taxon>Desulfomarina</taxon>
    </lineage>
</organism>
<keyword evidence="3" id="KW-0274">FAD</keyword>
<gene>
    <name evidence="7" type="primary">glpD</name>
    <name evidence="7" type="ORF">DGMP_31100</name>
</gene>
<feature type="domain" description="FAD dependent oxidoreductase" evidence="5">
    <location>
        <begin position="7"/>
        <end position="334"/>
    </location>
</feature>
<dbReference type="KEGG" id="dbk:DGMP_31100"/>
<name>A0A8D5FYR3_9BACT</name>
<dbReference type="Pfam" id="PF01266">
    <property type="entry name" value="DAO"/>
    <property type="match status" value="1"/>
</dbReference>
<sequence>MKTIVFDLVIIGGGINGCGIARDAAGRGLSVFLCEKNDLASGTSSASTKLIHGGLRYLEYYEFRLVKEALREREILLTHAPHIVWPLRFILPHHKGLRPSWLIRLGLFLYDHMGHRKLLPPTSTVNLATDEAGIVLKKNYRKGFEYSDCRVLDSRLTILNALDAADLGAEIHTGTSFVSAKRVEDTWHIELFNSNRKEKQIIRSKVLINATGPWLDSVLDTLPHSENGEHIRMVKGSHIVVKSLFNHDRAYIFQNDDGRIIFAIPYEDRFTLIGTTDVDYHGNPDDVEISPEEIRYLCESAGEYFTTPITPEDIVSSFSGIRPLFDDGRNEAKAATRDYVLKLDAPDNRTPLLSIYGGKITTYRKLAESVLKKLEPFLPPMKQPWTATADLPGGNFPPDGFMEEVRKLLATCPDLSRETATRLMRTYGTLAKNMCRNLANEATFGPHFGHGLYGFEVDYLIDREWARSAEDILWRRTRLGLLFSPAETKLLDEYIRTHSPKEEIYAT</sequence>
<dbReference type="RefSeq" id="WP_228854776.1">
    <property type="nucleotide sequence ID" value="NZ_AP024086.1"/>
</dbReference>
<proteinExistence type="predicted"/>
<feature type="domain" description="Alpha-glycerophosphate oxidase C-terminal" evidence="6">
    <location>
        <begin position="386"/>
        <end position="495"/>
    </location>
</feature>
<evidence type="ECO:0000256" key="3">
    <source>
        <dbReference type="ARBA" id="ARBA00022827"/>
    </source>
</evidence>
<dbReference type="InterPro" id="IPR031656">
    <property type="entry name" value="DAO_C"/>
</dbReference>
<dbReference type="GO" id="GO:0046168">
    <property type="term" value="P:glycerol-3-phosphate catabolic process"/>
    <property type="evidence" value="ECO:0007669"/>
    <property type="project" value="TreeGrafter"/>
</dbReference>
<dbReference type="PROSITE" id="PS00978">
    <property type="entry name" value="FAD_G3PDH_2"/>
    <property type="match status" value="1"/>
</dbReference>
<accession>A0A8D5FYR3</accession>
<comment type="cofactor">
    <cofactor evidence="1">
        <name>FAD</name>
        <dbReference type="ChEBI" id="CHEBI:57692"/>
    </cofactor>
</comment>
<dbReference type="AlphaFoldDB" id="A0A8D5FYR3"/>
<evidence type="ECO:0000313" key="7">
    <source>
        <dbReference type="EMBL" id="BCL62417.1"/>
    </source>
</evidence>
<evidence type="ECO:0000259" key="5">
    <source>
        <dbReference type="Pfam" id="PF01266"/>
    </source>
</evidence>
<reference evidence="7" key="1">
    <citation type="submission" date="2020-09" db="EMBL/GenBank/DDBJ databases">
        <title>Desulfogranum mesoprofundum gen. nov., sp. nov., a novel mesophilic, sulfate-reducing chemolithoautotroph isolated from a deep-sea hydrothermal vent chimney in the Suiyo Seamount.</title>
        <authorList>
            <person name="Hashimoto Y."/>
            <person name="Nakagawa S."/>
        </authorList>
    </citation>
    <scope>NUCLEOTIDE SEQUENCE</scope>
    <source>
        <strain evidence="7">KT2</strain>
    </source>
</reference>
<evidence type="ECO:0000256" key="2">
    <source>
        <dbReference type="ARBA" id="ARBA00022630"/>
    </source>
</evidence>
<dbReference type="InterPro" id="IPR006076">
    <property type="entry name" value="FAD-dep_OxRdtase"/>
</dbReference>
<evidence type="ECO:0000313" key="8">
    <source>
        <dbReference type="Proteomes" id="UP000826725"/>
    </source>
</evidence>
<protein>
    <submittedName>
        <fullName evidence="7">Glycerol-3-phosphate dehydrogenase</fullName>
    </submittedName>
</protein>
<evidence type="ECO:0000259" key="6">
    <source>
        <dbReference type="Pfam" id="PF16901"/>
    </source>
</evidence>
<dbReference type="NCBIfam" id="NF009906">
    <property type="entry name" value="PRK13369.1"/>
    <property type="match status" value="1"/>
</dbReference>
<dbReference type="NCBIfam" id="NF008899">
    <property type="entry name" value="PRK12266.1"/>
    <property type="match status" value="1"/>
</dbReference>
<dbReference type="Pfam" id="PF16901">
    <property type="entry name" value="DAO_C"/>
    <property type="match status" value="1"/>
</dbReference>
<dbReference type="GO" id="GO:0004368">
    <property type="term" value="F:glycerol-3-phosphate dehydrogenase (quinone) activity"/>
    <property type="evidence" value="ECO:0007669"/>
    <property type="project" value="InterPro"/>
</dbReference>
<keyword evidence="8" id="KW-1185">Reference proteome</keyword>
<evidence type="ECO:0000256" key="1">
    <source>
        <dbReference type="ARBA" id="ARBA00001974"/>
    </source>
</evidence>
<keyword evidence="4" id="KW-0560">Oxidoreductase</keyword>
<dbReference type="EMBL" id="AP024086">
    <property type="protein sequence ID" value="BCL62417.1"/>
    <property type="molecule type" value="Genomic_DNA"/>
</dbReference>
<dbReference type="PANTHER" id="PTHR11985:SF15">
    <property type="entry name" value="GLYCEROL-3-PHOSPHATE DEHYDROGENASE, MITOCHONDRIAL"/>
    <property type="match status" value="1"/>
</dbReference>
<dbReference type="PROSITE" id="PS00977">
    <property type="entry name" value="FAD_G3PDH_1"/>
    <property type="match status" value="1"/>
</dbReference>
<dbReference type="Proteomes" id="UP000826725">
    <property type="component" value="Chromosome"/>
</dbReference>
<keyword evidence="2" id="KW-0285">Flavoprotein</keyword>
<dbReference type="InterPro" id="IPR000447">
    <property type="entry name" value="G3P_DH_FAD-dep"/>
</dbReference>
<dbReference type="PANTHER" id="PTHR11985">
    <property type="entry name" value="GLYCEROL-3-PHOSPHATE DEHYDROGENASE"/>
    <property type="match status" value="1"/>
</dbReference>